<proteinExistence type="predicted"/>
<comment type="caution">
    <text evidence="1">The sequence shown here is derived from an EMBL/GenBank/DDBJ whole genome shotgun (WGS) entry which is preliminary data.</text>
</comment>
<sequence length="62" mass="7141">MEDDRFQKRRDNGESRICNPALCSDCKHVGGGDFVCLRAPDTLVLSEWRPTVNYLQCRESHD</sequence>
<dbReference type="Proteomes" id="UP000472755">
    <property type="component" value="Unassembled WGS sequence"/>
</dbReference>
<dbReference type="AlphaFoldDB" id="A0A6L6LXA6"/>
<reference evidence="1 2" key="1">
    <citation type="journal article" date="2019" name="Nat. Med.">
        <title>A library of human gut bacterial isolates paired with longitudinal multiomics data enables mechanistic microbiome research.</title>
        <authorList>
            <person name="Poyet M."/>
            <person name="Groussin M."/>
            <person name="Gibbons S.M."/>
            <person name="Avila-Pacheco J."/>
            <person name="Jiang X."/>
            <person name="Kearney S.M."/>
            <person name="Perrotta A.R."/>
            <person name="Berdy B."/>
            <person name="Zhao S."/>
            <person name="Lieberman T.D."/>
            <person name="Swanson P.K."/>
            <person name="Smith M."/>
            <person name="Roesemann S."/>
            <person name="Alexander J.E."/>
            <person name="Rich S.A."/>
            <person name="Livny J."/>
            <person name="Vlamakis H."/>
            <person name="Clish C."/>
            <person name="Bullock K."/>
            <person name="Deik A."/>
            <person name="Scott J."/>
            <person name="Pierce K.A."/>
            <person name="Xavier R.J."/>
            <person name="Alm E.J."/>
        </authorList>
    </citation>
    <scope>NUCLEOTIDE SEQUENCE [LARGE SCALE GENOMIC DNA]</scope>
    <source>
        <strain evidence="1 2">BIOML-A4</strain>
    </source>
</reference>
<evidence type="ECO:0000313" key="2">
    <source>
        <dbReference type="Proteomes" id="UP000472755"/>
    </source>
</evidence>
<evidence type="ECO:0000313" key="1">
    <source>
        <dbReference type="EMBL" id="MTS28899.1"/>
    </source>
</evidence>
<dbReference type="RefSeq" id="WP_155202416.1">
    <property type="nucleotide sequence ID" value="NZ_WMZN01000044.1"/>
</dbReference>
<dbReference type="EMBL" id="WMZU01000041">
    <property type="protein sequence ID" value="MTS28899.1"/>
    <property type="molecule type" value="Genomic_DNA"/>
</dbReference>
<accession>A0A6L6LXA6</accession>
<name>A0A6L6LXA6_9FIRM</name>
<organism evidence="1 2">
    <name type="scientific">Ruthenibacterium lactatiformans</name>
    <dbReference type="NCBI Taxonomy" id="1550024"/>
    <lineage>
        <taxon>Bacteria</taxon>
        <taxon>Bacillati</taxon>
        <taxon>Bacillota</taxon>
        <taxon>Clostridia</taxon>
        <taxon>Eubacteriales</taxon>
        <taxon>Oscillospiraceae</taxon>
        <taxon>Ruthenibacterium</taxon>
    </lineage>
</organism>
<gene>
    <name evidence="1" type="ORF">GMD59_16655</name>
</gene>
<protein>
    <submittedName>
        <fullName evidence="1">Uncharacterized protein</fullName>
    </submittedName>
</protein>